<sequence>MSTIWEFVKRHRGKIIASGAFVGSVYAAKKVYDSEYVKEYIQSPSHQEHEVQLSSARRHFIFDAHQQSCDKNLVESIADIKAILKSRYPVEILVESLKDSDAISNEQKIQIWEDIKHKSISRIVSTSVALSIIIIATKIQKSILCSEMCKIVEETRQKQTSATHGIIVSTSVALSVIIIATKIQKSILCSEMCKIVEETRQKQTSATHGIINLGLNQIFTKIEAITEESLNNFSLTKKVTVSEVETLIHQILDKFEKEAGAKNYCDYIVPVTNVRTKFDGNDATQLENLLSRFVNLLQIQTCRQLMHKFVRIFIQKAITFIDTEVEKDSEQPLAKYLPLIADAFIVEAKHNPDSAFQECLHLRDLHQFTLIAFESDTSAILTTTNTPKVHPDDFGLD</sequence>
<accession>A0AC34FR57</accession>
<name>A0AC34FR57_9BILA</name>
<protein>
    <submittedName>
        <fullName evidence="2">Peroxisomal assembly protein PEX3</fullName>
    </submittedName>
</protein>
<reference evidence="2" key="1">
    <citation type="submission" date="2022-11" db="UniProtKB">
        <authorList>
            <consortium name="WormBaseParasite"/>
        </authorList>
    </citation>
    <scope>IDENTIFICATION</scope>
</reference>
<proteinExistence type="predicted"/>
<evidence type="ECO:0000313" key="2">
    <source>
        <dbReference type="WBParaSite" id="ES5_v2.g19851.t1"/>
    </source>
</evidence>
<evidence type="ECO:0000313" key="1">
    <source>
        <dbReference type="Proteomes" id="UP000887579"/>
    </source>
</evidence>
<dbReference type="WBParaSite" id="ES5_v2.g19851.t1">
    <property type="protein sequence ID" value="ES5_v2.g19851.t1"/>
    <property type="gene ID" value="ES5_v2.g19851"/>
</dbReference>
<dbReference type="Proteomes" id="UP000887579">
    <property type="component" value="Unplaced"/>
</dbReference>
<organism evidence="1 2">
    <name type="scientific">Panagrolaimus sp. ES5</name>
    <dbReference type="NCBI Taxonomy" id="591445"/>
    <lineage>
        <taxon>Eukaryota</taxon>
        <taxon>Metazoa</taxon>
        <taxon>Ecdysozoa</taxon>
        <taxon>Nematoda</taxon>
        <taxon>Chromadorea</taxon>
        <taxon>Rhabditida</taxon>
        <taxon>Tylenchina</taxon>
        <taxon>Panagrolaimomorpha</taxon>
        <taxon>Panagrolaimoidea</taxon>
        <taxon>Panagrolaimidae</taxon>
        <taxon>Panagrolaimus</taxon>
    </lineage>
</organism>